<proteinExistence type="predicted"/>
<accession>A0A327NK32</accession>
<name>A0A327NK32_9BACT</name>
<evidence type="ECO:0000313" key="3">
    <source>
        <dbReference type="Proteomes" id="UP000249016"/>
    </source>
</evidence>
<dbReference type="InterPro" id="IPR029016">
    <property type="entry name" value="GAF-like_dom_sf"/>
</dbReference>
<dbReference type="AlphaFoldDB" id="A0A327NK32"/>
<dbReference type="Proteomes" id="UP000249016">
    <property type="component" value="Unassembled WGS sequence"/>
</dbReference>
<dbReference type="Gene3D" id="3.30.450.40">
    <property type="match status" value="1"/>
</dbReference>
<dbReference type="SUPFAM" id="SSF55781">
    <property type="entry name" value="GAF domain-like"/>
    <property type="match status" value="1"/>
</dbReference>
<keyword evidence="1" id="KW-0812">Transmembrane</keyword>
<feature type="transmembrane region" description="Helical" evidence="1">
    <location>
        <begin position="6"/>
        <end position="23"/>
    </location>
</feature>
<dbReference type="EMBL" id="QLII01000004">
    <property type="protein sequence ID" value="RAI72908.1"/>
    <property type="molecule type" value="Genomic_DNA"/>
</dbReference>
<keyword evidence="1" id="KW-0472">Membrane</keyword>
<sequence>METWYFVLLILIMLLVIGVFMLNKNLIQKKNKLSNDKKNVDPYILPNKINQISRLSSTEQIIEQCLVDIISKPFNFTFSVINIIDLHNFKVKGWHPISQDIEKINPGLWRDENYHKDQFIKYLPKNDIICMVFNSDAILKVIDRKIEVLSGEIEETLIEFDPRLFNEFSHKDLTRLYIPLTSISKNKESFTFGVIEFGFLTKETTILLDNDLINNLKIYIDNVSQVYHRIYIEELIKEIENEIYICNSVTNHQEFLEDALSRIAGYITQCDYAEIDIATYNDNELDWTPSDESVRFNINLDVLLAARKLNFINGSSEREGIFRHVFRTQTTYNCPNVNTDPYYINVYNNINSQLSIPFRSKEKIIGVFTLYSIHKNFSIQLLLKH</sequence>
<evidence type="ECO:0008006" key="4">
    <source>
        <dbReference type="Google" id="ProtNLM"/>
    </source>
</evidence>
<comment type="caution">
    <text evidence="2">The sequence shown here is derived from an EMBL/GenBank/DDBJ whole genome shotgun (WGS) entry which is preliminary data.</text>
</comment>
<dbReference type="RefSeq" id="WP_111351461.1">
    <property type="nucleotide sequence ID" value="NZ_QLII01000004.1"/>
</dbReference>
<gene>
    <name evidence="2" type="ORF">HMF3257_39070</name>
</gene>
<evidence type="ECO:0000313" key="2">
    <source>
        <dbReference type="EMBL" id="RAI72908.1"/>
    </source>
</evidence>
<keyword evidence="1" id="KW-1133">Transmembrane helix</keyword>
<reference evidence="2 3" key="1">
    <citation type="submission" date="2018-06" db="EMBL/GenBank/DDBJ databases">
        <title>Spirosoma sp. HMF3257 Genome sequencing and assembly.</title>
        <authorList>
            <person name="Kang H."/>
            <person name="Cha I."/>
            <person name="Kim H."/>
            <person name="Kang J."/>
            <person name="Joh K."/>
        </authorList>
    </citation>
    <scope>NUCLEOTIDE SEQUENCE [LARGE SCALE GENOMIC DNA]</scope>
    <source>
        <strain evidence="2 3">HMF3257</strain>
    </source>
</reference>
<organism evidence="2 3">
    <name type="scientific">Spirosoma telluris</name>
    <dbReference type="NCBI Taxonomy" id="2183553"/>
    <lineage>
        <taxon>Bacteria</taxon>
        <taxon>Pseudomonadati</taxon>
        <taxon>Bacteroidota</taxon>
        <taxon>Cytophagia</taxon>
        <taxon>Cytophagales</taxon>
        <taxon>Cytophagaceae</taxon>
        <taxon>Spirosoma</taxon>
    </lineage>
</organism>
<protein>
    <recommendedName>
        <fullName evidence="4">GAF domain-containing protein</fullName>
    </recommendedName>
</protein>
<evidence type="ECO:0000256" key="1">
    <source>
        <dbReference type="SAM" id="Phobius"/>
    </source>
</evidence>
<keyword evidence="3" id="KW-1185">Reference proteome</keyword>